<accession>D9S3N9</accession>
<evidence type="ECO:0000313" key="3">
    <source>
        <dbReference type="Proteomes" id="UP000000272"/>
    </source>
</evidence>
<dbReference type="eggNOG" id="COG3580">
    <property type="taxonomic scope" value="Bacteria"/>
</dbReference>
<dbReference type="AlphaFoldDB" id="D9S3N9"/>
<evidence type="ECO:0000313" key="2">
    <source>
        <dbReference type="EMBL" id="ADL08016.1"/>
    </source>
</evidence>
<gene>
    <name evidence="2" type="ordered locus">Toce_1260</name>
</gene>
<dbReference type="RefSeq" id="WP_013276055.1">
    <property type="nucleotide sequence ID" value="NC_014377.1"/>
</dbReference>
<proteinExistence type="predicted"/>
<dbReference type="Pfam" id="PF09989">
    <property type="entry name" value="DUF2229"/>
    <property type="match status" value="1"/>
</dbReference>
<dbReference type="PANTHER" id="PTHR32329:SF2">
    <property type="entry name" value="BIFUNCTIONAL PROTEIN [INCLUDES 2-HYDROXYACYL-COA DEHYDRATASE (N-TER) AND ITS ACTIVATOR DOMAIN (C_TERM)"/>
    <property type="match status" value="1"/>
</dbReference>
<organism evidence="2 3">
    <name type="scientific">Thermosediminibacter oceani (strain ATCC BAA-1034 / DSM 16646 / JW/IW-1228P)</name>
    <dbReference type="NCBI Taxonomy" id="555079"/>
    <lineage>
        <taxon>Bacteria</taxon>
        <taxon>Bacillati</taxon>
        <taxon>Bacillota</taxon>
        <taxon>Clostridia</taxon>
        <taxon>Thermosediminibacterales</taxon>
        <taxon>Thermosediminibacteraceae</taxon>
        <taxon>Thermosediminibacter</taxon>
    </lineage>
</organism>
<dbReference type="OrthoDB" id="9780120at2"/>
<protein>
    <recommendedName>
        <fullName evidence="1">DUF2229 domain-containing protein</fullName>
    </recommendedName>
</protein>
<dbReference type="Pfam" id="PF06050">
    <property type="entry name" value="HGD-D"/>
    <property type="match status" value="1"/>
</dbReference>
<dbReference type="Proteomes" id="UP000000272">
    <property type="component" value="Chromosome"/>
</dbReference>
<keyword evidence="3" id="KW-1185">Reference proteome</keyword>
<dbReference type="InterPro" id="IPR010327">
    <property type="entry name" value="FldB/FldC_alpha/beta"/>
</dbReference>
<evidence type="ECO:0000259" key="1">
    <source>
        <dbReference type="Pfam" id="PF09989"/>
    </source>
</evidence>
<name>D9S3N9_THEOJ</name>
<dbReference type="STRING" id="555079.Toce_1260"/>
<dbReference type="Gene3D" id="3.40.50.11900">
    <property type="match status" value="1"/>
</dbReference>
<dbReference type="EMBL" id="CP002131">
    <property type="protein sequence ID" value="ADL08016.1"/>
    <property type="molecule type" value="Genomic_DNA"/>
</dbReference>
<dbReference type="InterPro" id="IPR018709">
    <property type="entry name" value="CoA_activase_DUF2229"/>
</dbReference>
<reference evidence="2 3" key="1">
    <citation type="journal article" date="2010" name="Stand. Genomic Sci.">
        <title>Complete genome sequence of Thermosediminibacter oceani type strain (JW/IW-1228P).</title>
        <authorList>
            <person name="Pitluck S."/>
            <person name="Yasawong M."/>
            <person name="Munk C."/>
            <person name="Nolan M."/>
            <person name="Lapidus A."/>
            <person name="Lucas S."/>
            <person name="Glavina Del Rio T."/>
            <person name="Tice H."/>
            <person name="Cheng J.F."/>
            <person name="Bruce D."/>
            <person name="Detter C."/>
            <person name="Tapia R."/>
            <person name="Han C."/>
            <person name="Goodwin L."/>
            <person name="Liolios K."/>
            <person name="Ivanova N."/>
            <person name="Mavromatis K."/>
            <person name="Mikhailova N."/>
            <person name="Pati A."/>
            <person name="Chen A."/>
            <person name="Palaniappan K."/>
            <person name="Land M."/>
            <person name="Hauser L."/>
            <person name="Chang Y.J."/>
            <person name="Jeffries C.D."/>
            <person name="Rohde M."/>
            <person name="Spring S."/>
            <person name="Sikorski J."/>
            <person name="Goker M."/>
            <person name="Woyke T."/>
            <person name="Bristow J."/>
            <person name="Eisen J.A."/>
            <person name="Markowitz V."/>
            <person name="Hugenholtz P."/>
            <person name="Kyrpides N.C."/>
            <person name="Klenk H.P."/>
        </authorList>
    </citation>
    <scope>NUCLEOTIDE SEQUENCE [LARGE SCALE GENOMIC DNA]</scope>
    <source>
        <strain evidence="3">ATCC BAA-1034 / DSM 16646 / JW/IW-1228P</strain>
    </source>
</reference>
<dbReference type="HOGENOM" id="CLU_079876_0_0_9"/>
<dbReference type="PANTHER" id="PTHR32329">
    <property type="entry name" value="BIFUNCTIONAL PROTEIN [INCLUDES 2-HYDROXYACYL-COA DEHYDRATASE (N-TER) AND ITS ACTIVATOR DOMAIN (C_TERM)-RELATED"/>
    <property type="match status" value="1"/>
</dbReference>
<dbReference type="KEGG" id="toc:Toce_1260"/>
<dbReference type="InterPro" id="IPR051805">
    <property type="entry name" value="Dehydratase_Activator_Redct"/>
</dbReference>
<feature type="domain" description="DUF2229" evidence="1">
    <location>
        <begin position="2"/>
        <end position="226"/>
    </location>
</feature>
<sequence>MRIGIPRALLYYNYYPFWKTFFESLGHEVVLSKPTNKKILKDGLESTVDDACLPIKVFHGHVIDLIEMVDAIFVPRIISVKSGEFICPKFMGLPDMIRNSIAGLPRIIECELSLYRKKTGFMEHAIKVGRLLGNSTQEILRAYILASSKYNSYKKLRVKNRKLPIDRGNKSFFEAAFEDNSKYKSEPFKFTVLVVGHPYNIYDYYVSMNLIKKLQGFGAEIITPEVIPERNISVGAKKLNKKLFWTLGKNILGSAYYYMENCKVDGIVHVASFGCGPDSLIGELLERRVSRDYNIPFLYLNLDEHAGEEGFNTRLEAFVDILERRKCGESYVSSHG</sequence>